<sequence length="406" mass="47379">MTAEVFETFIEAREKLMRLREKAWQQSLRRAERKKAERMDRIKADMAERETRLRKVIHPEIEKVDMKRTSHLSIPSLPAKHPDKDRDSSRGKASHSTLSGPKEKEPPKDLKAETIKEEPSKQIGGNFFFPKSKNRREAFRAYVAKNLLRLKAHLIFGHRLSYKARTDAKLDRWGRAVRTEIPVFDNKNPYLVGVIKTLMRSKMGFRYKWESRAEEFMNNFPFVEFQTYKKYPVTRMTKHDRIKHYMRLKKLYRGQTLFKMATPLRWYKSVKKNSLEAPFDFELHSDAVEKFQRLTKLQNKQEKSEEPGEMFHQFGLYDIVCSHLKVAPFRTFQQQLEHVVAGSLTTIDVSKQNLTDEQVRPIAMCIMLSELVNSLDISGNLISPTGANYIAGICGHTGHLTELAAF</sequence>
<feature type="compositionally biased region" description="Basic and acidic residues" evidence="1">
    <location>
        <begin position="101"/>
        <end position="114"/>
    </location>
</feature>
<evidence type="ECO:0000313" key="2">
    <source>
        <dbReference type="EMBL" id="GAU88727.1"/>
    </source>
</evidence>
<keyword evidence="3" id="KW-1185">Reference proteome</keyword>
<feature type="compositionally biased region" description="Basic and acidic residues" evidence="1">
    <location>
        <begin position="80"/>
        <end position="90"/>
    </location>
</feature>
<dbReference type="EMBL" id="BDGG01000001">
    <property type="protein sequence ID" value="GAU88727.1"/>
    <property type="molecule type" value="Genomic_DNA"/>
</dbReference>
<reference evidence="2 3" key="1">
    <citation type="journal article" date="2016" name="Nat. Commun.">
        <title>Extremotolerant tardigrade genome and improved radiotolerance of human cultured cells by tardigrade-unique protein.</title>
        <authorList>
            <person name="Hashimoto T."/>
            <person name="Horikawa D.D."/>
            <person name="Saito Y."/>
            <person name="Kuwahara H."/>
            <person name="Kozuka-Hata H."/>
            <person name="Shin-I T."/>
            <person name="Minakuchi Y."/>
            <person name="Ohishi K."/>
            <person name="Motoyama A."/>
            <person name="Aizu T."/>
            <person name="Enomoto A."/>
            <person name="Kondo K."/>
            <person name="Tanaka S."/>
            <person name="Hara Y."/>
            <person name="Koshikawa S."/>
            <person name="Sagara H."/>
            <person name="Miura T."/>
            <person name="Yokobori S."/>
            <person name="Miyagawa K."/>
            <person name="Suzuki Y."/>
            <person name="Kubo T."/>
            <person name="Oyama M."/>
            <person name="Kohara Y."/>
            <person name="Fujiyama A."/>
            <person name="Arakawa K."/>
            <person name="Katayama T."/>
            <person name="Toyoda A."/>
            <person name="Kunieda T."/>
        </authorList>
    </citation>
    <scope>NUCLEOTIDE SEQUENCE [LARGE SCALE GENOMIC DNA]</scope>
    <source>
        <strain evidence="2 3">YOKOZUNA-1</strain>
    </source>
</reference>
<name>A0A1D1UN73_RAMVA</name>
<dbReference type="Proteomes" id="UP000186922">
    <property type="component" value="Unassembled WGS sequence"/>
</dbReference>
<proteinExistence type="predicted"/>
<comment type="caution">
    <text evidence="2">The sequence shown here is derived from an EMBL/GenBank/DDBJ whole genome shotgun (WGS) entry which is preliminary data.</text>
</comment>
<evidence type="ECO:0000313" key="3">
    <source>
        <dbReference type="Proteomes" id="UP000186922"/>
    </source>
</evidence>
<gene>
    <name evidence="2" type="primary">RvY_01366</name>
    <name evidence="2" type="synonym">RvY_01366.2</name>
    <name evidence="2" type="ORF">RvY_01366-2</name>
</gene>
<protein>
    <submittedName>
        <fullName evidence="2">Uncharacterized protein</fullName>
    </submittedName>
</protein>
<dbReference type="AlphaFoldDB" id="A0A1D1UN73"/>
<evidence type="ECO:0000256" key="1">
    <source>
        <dbReference type="SAM" id="MobiDB-lite"/>
    </source>
</evidence>
<dbReference type="SUPFAM" id="SSF52047">
    <property type="entry name" value="RNI-like"/>
    <property type="match status" value="1"/>
</dbReference>
<organism evidence="2 3">
    <name type="scientific">Ramazzottius varieornatus</name>
    <name type="common">Water bear</name>
    <name type="synonym">Tardigrade</name>
    <dbReference type="NCBI Taxonomy" id="947166"/>
    <lineage>
        <taxon>Eukaryota</taxon>
        <taxon>Metazoa</taxon>
        <taxon>Ecdysozoa</taxon>
        <taxon>Tardigrada</taxon>
        <taxon>Eutardigrada</taxon>
        <taxon>Parachela</taxon>
        <taxon>Hypsibioidea</taxon>
        <taxon>Ramazzottiidae</taxon>
        <taxon>Ramazzottius</taxon>
    </lineage>
</organism>
<dbReference type="Gene3D" id="3.80.10.10">
    <property type="entry name" value="Ribonuclease Inhibitor"/>
    <property type="match status" value="1"/>
</dbReference>
<feature type="region of interest" description="Disordered" evidence="1">
    <location>
        <begin position="67"/>
        <end position="114"/>
    </location>
</feature>
<dbReference type="InterPro" id="IPR032675">
    <property type="entry name" value="LRR_dom_sf"/>
</dbReference>
<accession>A0A1D1UN73</accession>